<feature type="transmembrane region" description="Helical" evidence="6">
    <location>
        <begin position="32"/>
        <end position="56"/>
    </location>
</feature>
<evidence type="ECO:0000256" key="6">
    <source>
        <dbReference type="SAM" id="Phobius"/>
    </source>
</evidence>
<dbReference type="Pfam" id="PF01940">
    <property type="entry name" value="DUF92"/>
    <property type="match status" value="1"/>
</dbReference>
<evidence type="ECO:0000256" key="1">
    <source>
        <dbReference type="ARBA" id="ARBA00004141"/>
    </source>
</evidence>
<gene>
    <name evidence="7" type="ORF">C2E20_5574</name>
</gene>
<dbReference type="OrthoDB" id="30881at2759"/>
<dbReference type="PANTHER" id="PTHR13353">
    <property type="entry name" value="TRANSMEMBRANE PROTEIN 19"/>
    <property type="match status" value="1"/>
</dbReference>
<evidence type="ECO:0000256" key="2">
    <source>
        <dbReference type="ARBA" id="ARBA00009012"/>
    </source>
</evidence>
<dbReference type="Proteomes" id="UP000239649">
    <property type="component" value="Unassembled WGS sequence"/>
</dbReference>
<keyword evidence="5 6" id="KW-0472">Membrane</keyword>
<evidence type="ECO:0000256" key="4">
    <source>
        <dbReference type="ARBA" id="ARBA00022989"/>
    </source>
</evidence>
<name>A0A2P6VAN8_9CHLO</name>
<sequence>MVAQMVAALAVALSLSLRGLHKRSLSPSGAVAAFVVGSLHMACGLPFGATLIAFYLTSSKLTKWRGDLKARLEEGHVAGGQRGASQVLANSALGASLAAAAAWFGGGSGGGAAAAALLPLIPPAFVGFYACCCSDTYSSEVGIAAARPPRLVTSLRRVPPGTNGAVSTLGLAAAAAGGALVGLVYCGAAALQQAVAETNGAGAGAAVSPGADWRLLPLAVCAGLAGSLVDSLLGATLQWSGHDVRSGRAVSGRLPAGSAGGAGVEHVCGIDLLSNTQVNVVSSALTSLLAAAAWHRWVADSM</sequence>
<evidence type="ECO:0000256" key="5">
    <source>
        <dbReference type="ARBA" id="ARBA00023136"/>
    </source>
</evidence>
<keyword evidence="8" id="KW-1185">Reference proteome</keyword>
<dbReference type="GO" id="GO:0016020">
    <property type="term" value="C:membrane"/>
    <property type="evidence" value="ECO:0007669"/>
    <property type="project" value="UniProtKB-SubCell"/>
</dbReference>
<dbReference type="STRING" id="554055.A0A2P6VAN8"/>
<organism evidence="7 8">
    <name type="scientific">Micractinium conductrix</name>
    <dbReference type="NCBI Taxonomy" id="554055"/>
    <lineage>
        <taxon>Eukaryota</taxon>
        <taxon>Viridiplantae</taxon>
        <taxon>Chlorophyta</taxon>
        <taxon>core chlorophytes</taxon>
        <taxon>Trebouxiophyceae</taxon>
        <taxon>Chlorellales</taxon>
        <taxon>Chlorellaceae</taxon>
        <taxon>Chlorella clade</taxon>
        <taxon>Micractinium</taxon>
    </lineage>
</organism>
<dbReference type="PANTHER" id="PTHR13353:SF14">
    <property type="entry name" value="PROTEIN PGR"/>
    <property type="match status" value="1"/>
</dbReference>
<comment type="caution">
    <text evidence="7">The sequence shown here is derived from an EMBL/GenBank/DDBJ whole genome shotgun (WGS) entry which is preliminary data.</text>
</comment>
<keyword evidence="3 6" id="KW-0812">Transmembrane</keyword>
<comment type="similarity">
    <text evidence="2">Belongs to the TMEM19 family.</text>
</comment>
<dbReference type="EMBL" id="LHPF02000016">
    <property type="protein sequence ID" value="PSC71111.1"/>
    <property type="molecule type" value="Genomic_DNA"/>
</dbReference>
<reference evidence="7 8" key="1">
    <citation type="journal article" date="2018" name="Plant J.">
        <title>Genome sequences of Chlorella sorokiniana UTEX 1602 and Micractinium conductrix SAG 241.80: implications to maltose excretion by a green alga.</title>
        <authorList>
            <person name="Arriola M.B."/>
            <person name="Velmurugan N."/>
            <person name="Zhang Y."/>
            <person name="Plunkett M.H."/>
            <person name="Hondzo H."/>
            <person name="Barney B.M."/>
        </authorList>
    </citation>
    <scope>NUCLEOTIDE SEQUENCE [LARGE SCALE GENOMIC DNA]</scope>
    <source>
        <strain evidence="7 8">SAG 241.80</strain>
    </source>
</reference>
<dbReference type="InterPro" id="IPR002794">
    <property type="entry name" value="DUF92_TMEM19"/>
</dbReference>
<evidence type="ECO:0000313" key="7">
    <source>
        <dbReference type="EMBL" id="PSC71111.1"/>
    </source>
</evidence>
<keyword evidence="4 6" id="KW-1133">Transmembrane helix</keyword>
<protein>
    <submittedName>
        <fullName evidence="7">Transmembrane 19</fullName>
    </submittedName>
</protein>
<evidence type="ECO:0000313" key="8">
    <source>
        <dbReference type="Proteomes" id="UP000239649"/>
    </source>
</evidence>
<dbReference type="AlphaFoldDB" id="A0A2P6VAN8"/>
<accession>A0A2P6VAN8</accession>
<proteinExistence type="inferred from homology"/>
<evidence type="ECO:0000256" key="3">
    <source>
        <dbReference type="ARBA" id="ARBA00022692"/>
    </source>
</evidence>
<comment type="subcellular location">
    <subcellularLocation>
        <location evidence="1">Membrane</location>
        <topology evidence="1">Multi-pass membrane protein</topology>
    </subcellularLocation>
</comment>